<evidence type="ECO:0000259" key="13">
    <source>
        <dbReference type="Pfam" id="PF21185"/>
    </source>
</evidence>
<evidence type="ECO:0000256" key="5">
    <source>
        <dbReference type="ARBA" id="ARBA00022806"/>
    </source>
</evidence>
<dbReference type="GO" id="GO:0000724">
    <property type="term" value="P:double-strand break repair via homologous recombination"/>
    <property type="evidence" value="ECO:0007669"/>
    <property type="project" value="UniProtKB-UniRule"/>
</dbReference>
<keyword evidence="5 11" id="KW-0347">Helicase</keyword>
<feature type="domain" description="UvrD-like helicase C-terminal" evidence="12">
    <location>
        <begin position="613"/>
        <end position="659"/>
    </location>
</feature>
<comment type="similarity">
    <text evidence="11">Belongs to the RecD family.</text>
</comment>
<dbReference type="GO" id="GO:0043139">
    <property type="term" value="F:5'-3' DNA helicase activity"/>
    <property type="evidence" value="ECO:0007669"/>
    <property type="project" value="UniProtKB-UniRule"/>
</dbReference>
<evidence type="ECO:0000256" key="7">
    <source>
        <dbReference type="ARBA" id="ARBA00022840"/>
    </source>
</evidence>
<dbReference type="GO" id="GO:0017116">
    <property type="term" value="F:single-stranded DNA helicase activity"/>
    <property type="evidence" value="ECO:0007669"/>
    <property type="project" value="TreeGrafter"/>
</dbReference>
<feature type="binding site" evidence="11">
    <location>
        <begin position="218"/>
        <end position="225"/>
    </location>
    <ligand>
        <name>ATP</name>
        <dbReference type="ChEBI" id="CHEBI:30616"/>
    </ligand>
</feature>
<dbReference type="InterPro" id="IPR050534">
    <property type="entry name" value="Coronavir_polyprotein_1ab"/>
</dbReference>
<accession>A0A4P7XEI7</accession>
<dbReference type="Gene3D" id="1.10.10.1020">
    <property type="entry name" value="RecBCD complex, subunit RecD, N-terminal domain"/>
    <property type="match status" value="1"/>
</dbReference>
<evidence type="ECO:0000256" key="3">
    <source>
        <dbReference type="ARBA" id="ARBA00022763"/>
    </source>
</evidence>
<evidence type="ECO:0000256" key="4">
    <source>
        <dbReference type="ARBA" id="ARBA00022801"/>
    </source>
</evidence>
<keyword evidence="3 11" id="KW-0227">DNA damage</keyword>
<dbReference type="CDD" id="cd18809">
    <property type="entry name" value="SF1_C_RecD"/>
    <property type="match status" value="1"/>
</dbReference>
<evidence type="ECO:0000256" key="10">
    <source>
        <dbReference type="ARBA" id="ARBA00023235"/>
    </source>
</evidence>
<dbReference type="GO" id="GO:0003677">
    <property type="term" value="F:DNA binding"/>
    <property type="evidence" value="ECO:0007669"/>
    <property type="project" value="UniProtKB-UniRule"/>
</dbReference>
<evidence type="ECO:0000259" key="12">
    <source>
        <dbReference type="Pfam" id="PF13538"/>
    </source>
</evidence>
<dbReference type="AlphaFoldDB" id="A0A4P7XEI7"/>
<comment type="function">
    <text evidence="11">A helicase/nuclease that prepares dsDNA breaks (DSB) for recombinational DNA repair. Binds to DSBs and unwinds DNA via a highly rapid and processive ATP-dependent bidirectional helicase activity. Unwinds dsDNA until it encounters a Chi (crossover hotspot instigator) sequence from the 3' direction. Cuts ssDNA a few nucleotides 3' to the Chi site. The properties and activities of the enzyme are changed at Chi. The Chi-altered holoenzyme produces a long 3'-ssDNA overhang and facilitates RecA-binding to the ssDNA for homologous DNA recombination and repair. Holoenzyme degrades any linearized DNA that is unable to undergo homologous recombination. In the holoenzyme this subunit has ssDNA-dependent ATPase and 5'-3' helicase activity. When added to pre-assembled RecBC greatly stimulates nuclease activity and augments holoenzyme processivity. Negatively regulates the RecA-loading ability of RecBCD.</text>
</comment>
<keyword evidence="15" id="KW-1185">Reference proteome</keyword>
<dbReference type="GO" id="GO:0008854">
    <property type="term" value="F:exodeoxyribonuclease V activity"/>
    <property type="evidence" value="ECO:0007669"/>
    <property type="project" value="InterPro"/>
</dbReference>
<dbReference type="InterPro" id="IPR027417">
    <property type="entry name" value="P-loop_NTPase"/>
</dbReference>
<comment type="catalytic activity">
    <reaction evidence="11">
        <text>ATP + H2O = ADP + phosphate + H(+)</text>
        <dbReference type="Rhea" id="RHEA:13065"/>
        <dbReference type="ChEBI" id="CHEBI:15377"/>
        <dbReference type="ChEBI" id="CHEBI:15378"/>
        <dbReference type="ChEBI" id="CHEBI:30616"/>
        <dbReference type="ChEBI" id="CHEBI:43474"/>
        <dbReference type="ChEBI" id="CHEBI:456216"/>
        <dbReference type="EC" id="5.6.2.3"/>
    </reaction>
</comment>
<reference evidence="14 15" key="1">
    <citation type="submission" date="2018-07" db="EMBL/GenBank/DDBJ databases">
        <title>Marsedoiliclastica nanhaica gen. nov. sp. nov., a novel marine hydrocarbonoclastic bacterium isolated from an in-situ enriched hydrocarbon-degrading consortium in deep-sea sediment.</title>
        <authorList>
            <person name="Dong C."/>
            <person name="Ma T."/>
            <person name="Liu R."/>
            <person name="Shao Z."/>
        </authorList>
    </citation>
    <scope>NUCLEOTIDE SEQUENCE [LARGE SCALE GENOMIC DNA]</scope>
    <source>
        <strain evidence="15">soil36-7</strain>
    </source>
</reference>
<dbReference type="InterPro" id="IPR041851">
    <property type="entry name" value="RecD_N_sf"/>
</dbReference>
<dbReference type="OrthoDB" id="9803432at2"/>
<comment type="miscellaneous">
    <text evidence="11">In the RecBCD complex, RecB has a slow 3'-5' helicase, an exonuclease activity and loads RecA onto ssDNA, RecD has a fast 5'-3' helicase activity, while RecC stimulates the ATPase and processivity of the RecB helicase and contributes to recognition of the Chi site.</text>
</comment>
<gene>
    <name evidence="11 14" type="primary">recD</name>
    <name evidence="14" type="ORF">soil367_00185</name>
</gene>
<evidence type="ECO:0000313" key="14">
    <source>
        <dbReference type="EMBL" id="QCF24502.1"/>
    </source>
</evidence>
<dbReference type="GO" id="GO:0005524">
    <property type="term" value="F:ATP binding"/>
    <property type="evidence" value="ECO:0007669"/>
    <property type="project" value="UniProtKB-UniRule"/>
</dbReference>
<organism evidence="14 15">
    <name type="scientific">Hydrocarboniclastica marina</name>
    <dbReference type="NCBI Taxonomy" id="2259620"/>
    <lineage>
        <taxon>Bacteria</taxon>
        <taxon>Pseudomonadati</taxon>
        <taxon>Pseudomonadota</taxon>
        <taxon>Gammaproteobacteria</taxon>
        <taxon>Alteromonadales</taxon>
        <taxon>Alteromonadaceae</taxon>
        <taxon>Hydrocarboniclastica</taxon>
    </lineage>
</organism>
<comment type="subunit">
    <text evidence="11">Heterotrimer of RecB, RecC and RecD. All subunits contribute to DNA-binding.</text>
</comment>
<feature type="domain" description="RecBCD enzyme subunit RecD N-terminal" evidence="13">
    <location>
        <begin position="17"/>
        <end position="146"/>
    </location>
</feature>
<dbReference type="Pfam" id="PF13245">
    <property type="entry name" value="AAA_19"/>
    <property type="match status" value="1"/>
</dbReference>
<keyword evidence="7 11" id="KW-0067">ATP-binding</keyword>
<dbReference type="InterPro" id="IPR049550">
    <property type="entry name" value="RecD_N"/>
</dbReference>
<dbReference type="InterPro" id="IPR006344">
    <property type="entry name" value="RecD"/>
</dbReference>
<dbReference type="SUPFAM" id="SSF52540">
    <property type="entry name" value="P-loop containing nucleoside triphosphate hydrolases"/>
    <property type="match status" value="2"/>
</dbReference>
<evidence type="ECO:0000256" key="6">
    <source>
        <dbReference type="ARBA" id="ARBA00022839"/>
    </source>
</evidence>
<dbReference type="RefSeq" id="WP_136545781.1">
    <property type="nucleotide sequence ID" value="NZ_CP031093.1"/>
</dbReference>
<dbReference type="KEGG" id="hmi:soil367_00185"/>
<dbReference type="Pfam" id="PF13538">
    <property type="entry name" value="UvrD_C_2"/>
    <property type="match status" value="1"/>
</dbReference>
<keyword evidence="1 11" id="KW-0540">Nuclease</keyword>
<dbReference type="Pfam" id="PF21185">
    <property type="entry name" value="RecD_N"/>
    <property type="match status" value="1"/>
</dbReference>
<evidence type="ECO:0000256" key="1">
    <source>
        <dbReference type="ARBA" id="ARBA00022722"/>
    </source>
</evidence>
<protein>
    <recommendedName>
        <fullName evidence="11">RecBCD enzyme subunit RecD</fullName>
        <ecNumber evidence="11">5.6.2.3</ecNumber>
    </recommendedName>
    <alternativeName>
        <fullName evidence="11">DNA 5'-3' helicase subunit RecD</fullName>
    </alternativeName>
    <alternativeName>
        <fullName evidence="11">Exonuclease V subunit RecD</fullName>
        <shortName evidence="11">ExoV subunit RecD</shortName>
    </alternativeName>
    <alternativeName>
        <fullName evidence="11">Helicase/nuclease RecBCD subunit RecD</fullName>
    </alternativeName>
</protein>
<evidence type="ECO:0000256" key="11">
    <source>
        <dbReference type="HAMAP-Rule" id="MF_01487"/>
    </source>
</evidence>
<dbReference type="InterPro" id="IPR027785">
    <property type="entry name" value="UvrD-like_helicase_C"/>
</dbReference>
<dbReference type="EC" id="5.6.2.3" evidence="11"/>
<keyword evidence="6 11" id="KW-0269">Exonuclease</keyword>
<dbReference type="Gene3D" id="3.40.50.300">
    <property type="entry name" value="P-loop containing nucleotide triphosphate hydrolases"/>
    <property type="match status" value="3"/>
</dbReference>
<keyword evidence="8 11" id="KW-0238">DNA-binding</keyword>
<dbReference type="EMBL" id="CP031093">
    <property type="protein sequence ID" value="QCF24502.1"/>
    <property type="molecule type" value="Genomic_DNA"/>
</dbReference>
<proteinExistence type="inferred from homology"/>
<keyword evidence="4 11" id="KW-0378">Hydrolase</keyword>
<evidence type="ECO:0000313" key="15">
    <source>
        <dbReference type="Proteomes" id="UP000298049"/>
    </source>
</evidence>
<evidence type="ECO:0000256" key="2">
    <source>
        <dbReference type="ARBA" id="ARBA00022741"/>
    </source>
</evidence>
<dbReference type="PANTHER" id="PTHR43788">
    <property type="entry name" value="DNA2/NAM7 HELICASE FAMILY MEMBER"/>
    <property type="match status" value="1"/>
</dbReference>
<dbReference type="PANTHER" id="PTHR43788:SF6">
    <property type="entry name" value="DNA HELICASE B"/>
    <property type="match status" value="1"/>
</dbReference>
<keyword evidence="10 11" id="KW-0413">Isomerase</keyword>
<dbReference type="NCBIfam" id="TIGR01447">
    <property type="entry name" value="recD"/>
    <property type="match status" value="1"/>
</dbReference>
<evidence type="ECO:0000256" key="8">
    <source>
        <dbReference type="ARBA" id="ARBA00023125"/>
    </source>
</evidence>
<dbReference type="CDD" id="cd17933">
    <property type="entry name" value="DEXSc_RecD-like"/>
    <property type="match status" value="1"/>
</dbReference>
<dbReference type="Proteomes" id="UP000298049">
    <property type="component" value="Chromosome"/>
</dbReference>
<dbReference type="HAMAP" id="MF_01487">
    <property type="entry name" value="RecD"/>
    <property type="match status" value="1"/>
</dbReference>
<dbReference type="GO" id="GO:0016887">
    <property type="term" value="F:ATP hydrolysis activity"/>
    <property type="evidence" value="ECO:0007669"/>
    <property type="project" value="RHEA"/>
</dbReference>
<keyword evidence="9 11" id="KW-0234">DNA repair</keyword>
<name>A0A4P7XEI7_9ALTE</name>
<keyword evidence="2 11" id="KW-0547">Nucleotide-binding</keyword>
<dbReference type="GO" id="GO:0009338">
    <property type="term" value="C:exodeoxyribonuclease V complex"/>
    <property type="evidence" value="ECO:0007669"/>
    <property type="project" value="InterPro"/>
</dbReference>
<evidence type="ECO:0000256" key="9">
    <source>
        <dbReference type="ARBA" id="ARBA00023204"/>
    </source>
</evidence>
<sequence length="695" mass="75735">MASDSLPLHHQLTAWVERGWLRDIDLALVQFLHGQAPEARDDALLAAALASHQLGRGHIYLDLARTLGHPDEALSLPPEGDSNSEGLALPSSLLSGWTLDGWAQSLRQSGFVSMGTERVDGASTQSLPGAAEDDNRPLVLDRGRLYLRRYWQYEQQVARAIRSRLEQPVTGDDRDLSRVVETLFQPLRSTEEMPSTGVHWQTVAAALAARSRFTIISGGPGTGKTTTVVRVLGVLQQLALDAGSRPLRIHLAAPTGKAAARLTESIGAAVDQLPQDVQPFIPLTVTTLHRLLRPKPFSRKFRHDAGNPLHLDLLVVDEASMVDLELMAALLDALHPSTRLILLGDKDQLASVEAGAVLGELCQGADQPGYSQNLVRWLYDCTGYDLTPWQAQQAALAADNPTIDDHIALLRKSHRFGASSGIGQLAEAINRQDASHATKLIQHGGFSDVAWIATRAPDGVESALLRELILEGAATRFSHPDESGGYKAYLDIVHQGPDRFDSFDAWTRAVLAAFGRFQVLSALRKGPFGVESLNVEIEKILREVRLIGGAGAWYAGRPVLVTRNDYSLGLMNGDVGIALPDPESGDHLRVCFQAADGAVRKVLTSRLVSVETVFAMTVHKSQGSEFNHTCLVLPDRVSPILTKELLYTGITRARDRFSLVVADRRVFQAAVERRTQRASALAERLAEPFRVPGEC</sequence>